<accession>A0A1E1X2X4</accession>
<dbReference type="GO" id="GO:0008237">
    <property type="term" value="F:metallopeptidase activity"/>
    <property type="evidence" value="ECO:0007669"/>
    <property type="project" value="InterPro"/>
</dbReference>
<dbReference type="AlphaFoldDB" id="A0A1E1X2X4"/>
<dbReference type="EMBL" id="GFAC01005581">
    <property type="protein sequence ID" value="JAT93607.1"/>
    <property type="molecule type" value="mRNA"/>
</dbReference>
<reference evidence="1" key="1">
    <citation type="journal article" date="2017" name="Front. Cell. Infect. Microbiol.">
        <title>The Distinct Transcriptional Response of the Midgut of Amblyomma sculptum and Amblyomma aureolatum Ticks to Rickettsia rickettsii Correlates to Their Differences in Susceptibility to Infection.</title>
        <authorList>
            <person name="Martins L.A."/>
            <person name="Galletti M.F.B.M."/>
            <person name="Ribeiro J.M."/>
            <person name="Fujita A."/>
            <person name="Costa F.B."/>
            <person name="Labruna M.B."/>
            <person name="Daffre S."/>
            <person name="Fogaca A.C."/>
        </authorList>
    </citation>
    <scope>NUCLEOTIDE SEQUENCE</scope>
</reference>
<protein>
    <submittedName>
        <fullName evidence="1">Putative 28 kDa metastriate family member</fullName>
    </submittedName>
</protein>
<dbReference type="Gene3D" id="3.40.390.10">
    <property type="entry name" value="Collagenase (Catalytic Domain)"/>
    <property type="match status" value="1"/>
</dbReference>
<organism evidence="1">
    <name type="scientific">Amblyomma aureolatum</name>
    <dbReference type="NCBI Taxonomy" id="187763"/>
    <lineage>
        <taxon>Eukaryota</taxon>
        <taxon>Metazoa</taxon>
        <taxon>Ecdysozoa</taxon>
        <taxon>Arthropoda</taxon>
        <taxon>Chelicerata</taxon>
        <taxon>Arachnida</taxon>
        <taxon>Acari</taxon>
        <taxon>Parasitiformes</taxon>
        <taxon>Ixodida</taxon>
        <taxon>Ixodoidea</taxon>
        <taxon>Ixodidae</taxon>
        <taxon>Amblyomminae</taxon>
        <taxon>Amblyomma</taxon>
    </lineage>
</organism>
<proteinExistence type="evidence at transcript level"/>
<name>A0A1E1X2X4_9ACAR</name>
<feature type="non-terminal residue" evidence="1">
    <location>
        <position position="1"/>
    </location>
</feature>
<evidence type="ECO:0000313" key="1">
    <source>
        <dbReference type="EMBL" id="JAT93607.1"/>
    </source>
</evidence>
<dbReference type="InterPro" id="IPR024079">
    <property type="entry name" value="MetalloPept_cat_dom_sf"/>
</dbReference>
<sequence>NQEKIGEGVSAELIIFYDSSYKNTSKETGDSHDRSLKSGEEDPVKKDFDALFSKAQQHFHNQSVMITLKVQEVTENDNISVGFEGSSRSLNGSGTLKKLIQYAQTAGKSNNTIFCLFTGKPIYEENHRGDRVPHSLQEIETKGTFCSGNQNAAVVKHHFGSWNHWSTVEVMAQIFGSDHYTRFSPSDIQKMKGVFGRCRGSTEAGATRQGTN</sequence>